<dbReference type="InterPro" id="IPR016064">
    <property type="entry name" value="NAD/diacylglycerol_kinase_sf"/>
</dbReference>
<evidence type="ECO:0000256" key="1">
    <source>
        <dbReference type="SAM" id="Phobius"/>
    </source>
</evidence>
<feature type="transmembrane region" description="Helical" evidence="1">
    <location>
        <begin position="474"/>
        <end position="494"/>
    </location>
</feature>
<keyword evidence="1" id="KW-0812">Transmembrane</keyword>
<evidence type="ECO:0000313" key="3">
    <source>
        <dbReference type="Proteomes" id="UP001225378"/>
    </source>
</evidence>
<protein>
    <submittedName>
        <fullName evidence="2">TIGR00341 family protein</fullName>
    </submittedName>
</protein>
<dbReference type="Gene3D" id="2.60.200.40">
    <property type="match status" value="1"/>
</dbReference>
<feature type="transmembrane region" description="Helical" evidence="1">
    <location>
        <begin position="500"/>
        <end position="525"/>
    </location>
</feature>
<feature type="transmembrane region" description="Helical" evidence="1">
    <location>
        <begin position="353"/>
        <end position="370"/>
    </location>
</feature>
<sequence>MSGKRYLIYSPGMEDQLERVIKHPLVAEKGIQLRKVKLADLASLHVQPDLNHALSWVEQQDYPRLLWFAKQKKISLGFLPIAGDPPSQFFNNLDLPSDFDACLEIALHEQPLFIDMILCNGEVVTNGVNLENQTTMAEFIGDSGACKGIDKIGFKFKRFIHAFSLRPHPVTLITEKGKTVTTAITGMVLLDFHKSGFLSNFYRESVSLRDRRISVALFAPQSILSYLQLSSAALTAMQKKKLMQQVGYIRTESLTITSPVDTHYLVNNKALTTRELCIETVSEGIRVNAGDEFRARQAYSDDKENVSCDQLPQQEDRVRYLGKTLPFFSHALESDFKDLFLALKENSSISNSYVLLMILSSMLATLGLFLNSPSVVIGAMVLAPLMAPIVSLSMGMLRSDNDLTRRSAVTLSAGMIIALSLSALMAWLLPFQEVTNEIEGRLHPSTLDLLVAVLSGVAGAFAHARENIAKSLPGVAIAVALVPPLCVSGIGLGWHNLDVFYGAMLLFLTNLTGIIMAAGLAFMVIGFAPFSRAKKGIVISMLLVAVISVPLTLSFIKMQRIAAVKKQLLGHQYTLGGRRQQLRNIKVRLGEPMKVSAELITEQMPEAQIPTLFEQKLSEQLGHPVVVEFTVRLVTANHFR</sequence>
<feature type="transmembrane region" description="Helical" evidence="1">
    <location>
        <begin position="537"/>
        <end position="556"/>
    </location>
</feature>
<dbReference type="InterPro" id="IPR005240">
    <property type="entry name" value="DUF389"/>
</dbReference>
<organism evidence="2 3">
    <name type="scientific">Methylomarinum roseum</name>
    <dbReference type="NCBI Taxonomy" id="3067653"/>
    <lineage>
        <taxon>Bacteria</taxon>
        <taxon>Pseudomonadati</taxon>
        <taxon>Pseudomonadota</taxon>
        <taxon>Gammaproteobacteria</taxon>
        <taxon>Methylococcales</taxon>
        <taxon>Methylococcaceae</taxon>
        <taxon>Methylomarinum</taxon>
    </lineage>
</organism>
<feature type="transmembrane region" description="Helical" evidence="1">
    <location>
        <begin position="409"/>
        <end position="430"/>
    </location>
</feature>
<dbReference type="RefSeq" id="WP_349431618.1">
    <property type="nucleotide sequence ID" value="NZ_CP157743.1"/>
</dbReference>
<reference evidence="2 3" key="1">
    <citation type="journal article" date="2024" name="Microbiology">
        <title>Methylomarinum rosea sp. nov., a novel halophilic methanotrophic bacterium from the hypersaline Lake Elton.</title>
        <authorList>
            <person name="Suleimanov R.Z."/>
            <person name="Oshkin I.Y."/>
            <person name="Danilova O.V."/>
            <person name="Suzina N.E."/>
            <person name="Dedysh S.N."/>
        </authorList>
    </citation>
    <scope>NUCLEOTIDE SEQUENCE [LARGE SCALE GENOMIC DNA]</scope>
    <source>
        <strain evidence="2 3">Ch1-1</strain>
    </source>
</reference>
<name>A0AAU7NU16_9GAMM</name>
<feature type="transmembrane region" description="Helical" evidence="1">
    <location>
        <begin position="376"/>
        <end position="397"/>
    </location>
</feature>
<dbReference type="Proteomes" id="UP001225378">
    <property type="component" value="Chromosome"/>
</dbReference>
<dbReference type="PANTHER" id="PTHR20992">
    <property type="entry name" value="AT15442P-RELATED"/>
    <property type="match status" value="1"/>
</dbReference>
<dbReference type="Gene3D" id="3.40.50.10330">
    <property type="entry name" value="Probable inorganic polyphosphate/atp-NAD kinase, domain 1"/>
    <property type="match status" value="1"/>
</dbReference>
<dbReference type="KEGG" id="mech:Q9L42_019035"/>
<feature type="transmembrane region" description="Helical" evidence="1">
    <location>
        <begin position="442"/>
        <end position="462"/>
    </location>
</feature>
<dbReference type="NCBIfam" id="TIGR00341">
    <property type="entry name" value="TIGR00341 family protein"/>
    <property type="match status" value="1"/>
</dbReference>
<accession>A0AAU7NU16</accession>
<keyword evidence="3" id="KW-1185">Reference proteome</keyword>
<dbReference type="InterPro" id="IPR017438">
    <property type="entry name" value="ATP-NAD_kinase_N"/>
</dbReference>
<dbReference type="PANTHER" id="PTHR20992:SF9">
    <property type="entry name" value="AT15442P-RELATED"/>
    <property type="match status" value="1"/>
</dbReference>
<gene>
    <name evidence="2" type="ORF">Q9L42_019035</name>
</gene>
<dbReference type="AlphaFoldDB" id="A0AAU7NU16"/>
<dbReference type="Pfam" id="PF04087">
    <property type="entry name" value="DUF389"/>
    <property type="match status" value="1"/>
</dbReference>
<dbReference type="SUPFAM" id="SSF111331">
    <property type="entry name" value="NAD kinase/diacylglycerol kinase-like"/>
    <property type="match status" value="1"/>
</dbReference>
<dbReference type="EMBL" id="CP157743">
    <property type="protein sequence ID" value="XBS20418.1"/>
    <property type="molecule type" value="Genomic_DNA"/>
</dbReference>
<keyword evidence="1" id="KW-0472">Membrane</keyword>
<evidence type="ECO:0000313" key="2">
    <source>
        <dbReference type="EMBL" id="XBS20418.1"/>
    </source>
</evidence>
<proteinExistence type="predicted"/>
<keyword evidence="1" id="KW-1133">Transmembrane helix</keyword>